<dbReference type="EMBL" id="LAZR01000911">
    <property type="protein sequence ID" value="KKN54805.1"/>
    <property type="molecule type" value="Genomic_DNA"/>
</dbReference>
<proteinExistence type="predicted"/>
<comment type="caution">
    <text evidence="2">The sequence shown here is derived from an EMBL/GenBank/DDBJ whole genome shotgun (WGS) entry which is preliminary data.</text>
</comment>
<reference evidence="2" key="1">
    <citation type="journal article" date="2015" name="Nature">
        <title>Complex archaea that bridge the gap between prokaryotes and eukaryotes.</title>
        <authorList>
            <person name="Spang A."/>
            <person name="Saw J.H."/>
            <person name="Jorgensen S.L."/>
            <person name="Zaremba-Niedzwiedzka K."/>
            <person name="Martijn J."/>
            <person name="Lind A.E."/>
            <person name="van Eijk R."/>
            <person name="Schleper C."/>
            <person name="Guy L."/>
            <person name="Ettema T.J."/>
        </authorList>
    </citation>
    <scope>NUCLEOTIDE SEQUENCE</scope>
</reference>
<dbReference type="AlphaFoldDB" id="A0A0F9RE87"/>
<evidence type="ECO:0000313" key="2">
    <source>
        <dbReference type="EMBL" id="KKN54805.1"/>
    </source>
</evidence>
<feature type="compositionally biased region" description="Gly residues" evidence="1">
    <location>
        <begin position="34"/>
        <end position="43"/>
    </location>
</feature>
<gene>
    <name evidence="2" type="ORF">LCGC14_0588590</name>
</gene>
<protein>
    <submittedName>
        <fullName evidence="2">Uncharacterized protein</fullName>
    </submittedName>
</protein>
<organism evidence="2">
    <name type="scientific">marine sediment metagenome</name>
    <dbReference type="NCBI Taxonomy" id="412755"/>
    <lineage>
        <taxon>unclassified sequences</taxon>
        <taxon>metagenomes</taxon>
        <taxon>ecological metagenomes</taxon>
    </lineage>
</organism>
<feature type="compositionally biased region" description="Basic and acidic residues" evidence="1">
    <location>
        <begin position="46"/>
        <end position="55"/>
    </location>
</feature>
<accession>A0A0F9RE87</accession>
<name>A0A0F9RE87_9ZZZZ</name>
<evidence type="ECO:0000256" key="1">
    <source>
        <dbReference type="SAM" id="MobiDB-lite"/>
    </source>
</evidence>
<feature type="region of interest" description="Disordered" evidence="1">
    <location>
        <begin position="29"/>
        <end position="55"/>
    </location>
</feature>
<sequence>MFNLRRLYGVFAPMVMCFKDGDGAGVGDGDDGKSGAGDGAGVGDGDDGKKTPKDETFELDISGEKRTVTLEEMKELATKSAGANAKFEDAADMRKEAEAGIRIGTLVKTLEDGKGSELEAKELAVLLGVDSGDLIEYLKDGESAGTGDGGNGKNLPAELTPEAFQKAYGFSPVEAKQILEHSQNRHITSARQELRDLSDKAVDKDEIFGKMVIGDKKDDRMSVIKDMVAEDVLGKVERGNAFGAEMVTASIQKIRAQFTKFGIPNNPVINPVVLGLGPGVELPSEVQAEEPIKRINSFESGADDNLVKRYLQKAVKAARNLTD</sequence>